<evidence type="ECO:0000313" key="3">
    <source>
        <dbReference type="Proteomes" id="UP000799764"/>
    </source>
</evidence>
<protein>
    <submittedName>
        <fullName evidence="2">Uncharacterized protein</fullName>
    </submittedName>
</protein>
<reference evidence="2" key="1">
    <citation type="journal article" date="2020" name="Stud. Mycol.">
        <title>101 Dothideomycetes genomes: a test case for predicting lifestyles and emergence of pathogens.</title>
        <authorList>
            <person name="Haridas S."/>
            <person name="Albert R."/>
            <person name="Binder M."/>
            <person name="Bloem J."/>
            <person name="Labutti K."/>
            <person name="Salamov A."/>
            <person name="Andreopoulos B."/>
            <person name="Baker S."/>
            <person name="Barry K."/>
            <person name="Bills G."/>
            <person name="Bluhm B."/>
            <person name="Cannon C."/>
            <person name="Castanera R."/>
            <person name="Culley D."/>
            <person name="Daum C."/>
            <person name="Ezra D."/>
            <person name="Gonzalez J."/>
            <person name="Henrissat B."/>
            <person name="Kuo A."/>
            <person name="Liang C."/>
            <person name="Lipzen A."/>
            <person name="Lutzoni F."/>
            <person name="Magnuson J."/>
            <person name="Mondo S."/>
            <person name="Nolan M."/>
            <person name="Ohm R."/>
            <person name="Pangilinan J."/>
            <person name="Park H.-J."/>
            <person name="Ramirez L."/>
            <person name="Alfaro M."/>
            <person name="Sun H."/>
            <person name="Tritt A."/>
            <person name="Yoshinaga Y."/>
            <person name="Zwiers L.-H."/>
            <person name="Turgeon B."/>
            <person name="Goodwin S."/>
            <person name="Spatafora J."/>
            <person name="Crous P."/>
            <person name="Grigoriev I."/>
        </authorList>
    </citation>
    <scope>NUCLEOTIDE SEQUENCE</scope>
    <source>
        <strain evidence="2">CBS 690.94</strain>
    </source>
</reference>
<evidence type="ECO:0000256" key="1">
    <source>
        <dbReference type="SAM" id="MobiDB-lite"/>
    </source>
</evidence>
<comment type="caution">
    <text evidence="2">The sequence shown here is derived from an EMBL/GenBank/DDBJ whole genome shotgun (WGS) entry which is preliminary data.</text>
</comment>
<dbReference type="OrthoDB" id="5423516at2759"/>
<feature type="compositionally biased region" description="Polar residues" evidence="1">
    <location>
        <begin position="184"/>
        <end position="193"/>
    </location>
</feature>
<dbReference type="EMBL" id="MU001504">
    <property type="protein sequence ID" value="KAF2442575.1"/>
    <property type="molecule type" value="Genomic_DNA"/>
</dbReference>
<name>A0A9P4PEK6_9PLEO</name>
<feature type="region of interest" description="Disordered" evidence="1">
    <location>
        <begin position="489"/>
        <end position="515"/>
    </location>
</feature>
<dbReference type="AlphaFoldDB" id="A0A9P4PEK6"/>
<organism evidence="2 3">
    <name type="scientific">Karstenula rhodostoma CBS 690.94</name>
    <dbReference type="NCBI Taxonomy" id="1392251"/>
    <lineage>
        <taxon>Eukaryota</taxon>
        <taxon>Fungi</taxon>
        <taxon>Dikarya</taxon>
        <taxon>Ascomycota</taxon>
        <taxon>Pezizomycotina</taxon>
        <taxon>Dothideomycetes</taxon>
        <taxon>Pleosporomycetidae</taxon>
        <taxon>Pleosporales</taxon>
        <taxon>Massarineae</taxon>
        <taxon>Didymosphaeriaceae</taxon>
        <taxon>Karstenula</taxon>
    </lineage>
</organism>
<keyword evidence="3" id="KW-1185">Reference proteome</keyword>
<feature type="compositionally biased region" description="Pro residues" evidence="1">
    <location>
        <begin position="39"/>
        <end position="56"/>
    </location>
</feature>
<gene>
    <name evidence="2" type="ORF">P171DRAFT_69836</name>
</gene>
<feature type="region of interest" description="Disordered" evidence="1">
    <location>
        <begin position="21"/>
        <end position="61"/>
    </location>
</feature>
<sequence length="544" mass="59122">MPFDPESLDYALANIAKRSSNKYYQTSSQSPTASAGAPHAPPSHVPGSWPSPPLPPSAALGLQLPSQVTHISWDQCVPELSRGWDEGNGWESEEEERESSIWDNGHTWGTTPEGNGPRAFRSERAHKQVPVAWNAPAPHAPSPATQTARTGQWTHSSNFQTAQSRPSASAWESELDGEGWTHVEASSDSSGSWSLPVHPSESISHVAGPSVVASATSQAPFLNGLSSKLLSLKKDEGKQRRYVATAPAVSSAPPTHFPGDGFSTFEKTVRGAPVNGRAASVWKVDSSQVAPRAWPALEEEIMSRDLASKPFSVDNGYGKDTTAFDNTVHDNKIGRGLPKGTSDNGWTTKDTVGSAVCRPFVRQENVHKPKDDWTAEKLRGNTVEDISWDNPCQPKNLQSSDTSWQADINGWSAPQKAKSMIDGRGPWTVTDEAKTRPSKTRLSKYRQLRSAVPVVATQGHRQLPLLAPESQSGIQPKNDDMEAEPLLKVSKEDATKKGVEHQVRAGKGSKYGHAIGRPEYLDSLEKPVSFYESSHLGCPKWQSR</sequence>
<feature type="compositionally biased region" description="Polar residues" evidence="1">
    <location>
        <begin position="143"/>
        <end position="167"/>
    </location>
</feature>
<proteinExistence type="predicted"/>
<feature type="region of interest" description="Disordered" evidence="1">
    <location>
        <begin position="414"/>
        <end position="437"/>
    </location>
</feature>
<dbReference type="Proteomes" id="UP000799764">
    <property type="component" value="Unassembled WGS sequence"/>
</dbReference>
<feature type="region of interest" description="Disordered" evidence="1">
    <location>
        <begin position="81"/>
        <end position="199"/>
    </location>
</feature>
<evidence type="ECO:0000313" key="2">
    <source>
        <dbReference type="EMBL" id="KAF2442575.1"/>
    </source>
</evidence>
<feature type="compositionally biased region" description="Basic and acidic residues" evidence="1">
    <location>
        <begin position="489"/>
        <end position="503"/>
    </location>
</feature>
<accession>A0A9P4PEK6</accession>